<dbReference type="SMART" id="SM01079">
    <property type="entry name" value="CHASE"/>
    <property type="match status" value="1"/>
</dbReference>
<dbReference type="InterPro" id="IPR042240">
    <property type="entry name" value="CHASE_sf"/>
</dbReference>
<dbReference type="SUPFAM" id="SSF47384">
    <property type="entry name" value="Homodimeric domain of signal transducing histidine kinase"/>
    <property type="match status" value="1"/>
</dbReference>
<dbReference type="PROSITE" id="PS50109">
    <property type="entry name" value="HIS_KIN"/>
    <property type="match status" value="1"/>
</dbReference>
<dbReference type="CDD" id="cd00082">
    <property type="entry name" value="HisKA"/>
    <property type="match status" value="1"/>
</dbReference>
<keyword evidence="19" id="KW-1185">Reference proteome</keyword>
<dbReference type="InterPro" id="IPR011006">
    <property type="entry name" value="CheY-like_superfamily"/>
</dbReference>
<dbReference type="InterPro" id="IPR003661">
    <property type="entry name" value="HisK_dim/P_dom"/>
</dbReference>
<dbReference type="Pfam" id="PF05231">
    <property type="entry name" value="MASE1"/>
    <property type="match status" value="1"/>
</dbReference>
<feature type="transmembrane region" description="Helical" evidence="12">
    <location>
        <begin position="31"/>
        <end position="50"/>
    </location>
</feature>
<keyword evidence="9 12" id="KW-1133">Transmembrane helix</keyword>
<dbReference type="InterPro" id="IPR036890">
    <property type="entry name" value="HATPase_C_sf"/>
</dbReference>
<organism evidence="18 19">
    <name type="scientific">Sphingomonas plantiphila</name>
    <dbReference type="NCBI Taxonomy" id="3163295"/>
    <lineage>
        <taxon>Bacteria</taxon>
        <taxon>Pseudomonadati</taxon>
        <taxon>Pseudomonadota</taxon>
        <taxon>Alphaproteobacteria</taxon>
        <taxon>Sphingomonadales</taxon>
        <taxon>Sphingomonadaceae</taxon>
        <taxon>Sphingomonas</taxon>
    </lineage>
</organism>
<evidence type="ECO:0000259" key="14">
    <source>
        <dbReference type="PROSITE" id="PS50110"/>
    </source>
</evidence>
<feature type="transmembrane region" description="Helical" evidence="12">
    <location>
        <begin position="145"/>
        <end position="171"/>
    </location>
</feature>
<dbReference type="PANTHER" id="PTHR43047:SF69">
    <property type="entry name" value="HISTIDINE KINASE CONTAINING CHEY-HOMOLOGOUS RECEIVER DOMAIN-RELATED"/>
    <property type="match status" value="1"/>
</dbReference>
<dbReference type="Pfam" id="PF02518">
    <property type="entry name" value="HATPase_c"/>
    <property type="match status" value="1"/>
</dbReference>
<dbReference type="Pfam" id="PF08447">
    <property type="entry name" value="PAS_3"/>
    <property type="match status" value="1"/>
</dbReference>
<dbReference type="SMART" id="SM00388">
    <property type="entry name" value="HisKA"/>
    <property type="match status" value="1"/>
</dbReference>
<dbReference type="SMART" id="SM00448">
    <property type="entry name" value="REC"/>
    <property type="match status" value="1"/>
</dbReference>
<dbReference type="InterPro" id="IPR006189">
    <property type="entry name" value="CHASE_dom"/>
</dbReference>
<dbReference type="PANTHER" id="PTHR43047">
    <property type="entry name" value="TWO-COMPONENT HISTIDINE PROTEIN KINASE"/>
    <property type="match status" value="1"/>
</dbReference>
<evidence type="ECO:0000256" key="9">
    <source>
        <dbReference type="ARBA" id="ARBA00022989"/>
    </source>
</evidence>
<evidence type="ECO:0000256" key="10">
    <source>
        <dbReference type="ARBA" id="ARBA00023136"/>
    </source>
</evidence>
<keyword evidence="7 12" id="KW-0812">Transmembrane</keyword>
<dbReference type="CDD" id="cd16922">
    <property type="entry name" value="HATPase_EvgS-ArcB-TorS-like"/>
    <property type="match status" value="1"/>
</dbReference>
<evidence type="ECO:0000256" key="2">
    <source>
        <dbReference type="ARBA" id="ARBA00004651"/>
    </source>
</evidence>
<feature type="domain" description="PAS" evidence="15">
    <location>
        <begin position="561"/>
        <end position="633"/>
    </location>
</feature>
<feature type="transmembrane region" description="Helical" evidence="12">
    <location>
        <begin position="106"/>
        <end position="124"/>
    </location>
</feature>
<reference evidence="18 19" key="1">
    <citation type="submission" date="2024-06" db="EMBL/GenBank/DDBJ databases">
        <authorList>
            <person name="Kaempfer P."/>
            <person name="Viver T."/>
        </authorList>
    </citation>
    <scope>NUCLEOTIDE SEQUENCE [LARGE SCALE GENOMIC DNA]</scope>
    <source>
        <strain evidence="18 19">ST-64</strain>
    </source>
</reference>
<proteinExistence type="predicted"/>
<accession>A0ABW8YN09</accession>
<evidence type="ECO:0000256" key="6">
    <source>
        <dbReference type="ARBA" id="ARBA00022679"/>
    </source>
</evidence>
<dbReference type="Gene3D" id="3.30.450.20">
    <property type="entry name" value="PAS domain"/>
    <property type="match status" value="1"/>
</dbReference>
<dbReference type="RefSeq" id="WP_408078508.1">
    <property type="nucleotide sequence ID" value="NZ_JBELQC010000001.1"/>
</dbReference>
<dbReference type="PROSITE" id="PS50839">
    <property type="entry name" value="CHASE"/>
    <property type="match status" value="1"/>
</dbReference>
<evidence type="ECO:0000256" key="1">
    <source>
        <dbReference type="ARBA" id="ARBA00000085"/>
    </source>
</evidence>
<dbReference type="Gene3D" id="3.40.50.2300">
    <property type="match status" value="1"/>
</dbReference>
<dbReference type="InterPro" id="IPR000014">
    <property type="entry name" value="PAS"/>
</dbReference>
<evidence type="ECO:0000256" key="8">
    <source>
        <dbReference type="ARBA" id="ARBA00022777"/>
    </source>
</evidence>
<dbReference type="SUPFAM" id="SSF52172">
    <property type="entry name" value="CheY-like"/>
    <property type="match status" value="1"/>
</dbReference>
<feature type="domain" description="Histidine kinase" evidence="13">
    <location>
        <begin position="706"/>
        <end position="922"/>
    </location>
</feature>
<feature type="domain" description="Response regulatory" evidence="14">
    <location>
        <begin position="946"/>
        <end position="1068"/>
    </location>
</feature>
<evidence type="ECO:0000256" key="7">
    <source>
        <dbReference type="ARBA" id="ARBA00022692"/>
    </source>
</evidence>
<dbReference type="SUPFAM" id="SSF55874">
    <property type="entry name" value="ATPase domain of HSP90 chaperone/DNA topoisomerase II/histidine kinase"/>
    <property type="match status" value="1"/>
</dbReference>
<evidence type="ECO:0000259" key="16">
    <source>
        <dbReference type="PROSITE" id="PS50113"/>
    </source>
</evidence>
<dbReference type="EMBL" id="JBELQC010000001">
    <property type="protein sequence ID" value="MFL9841614.1"/>
    <property type="molecule type" value="Genomic_DNA"/>
</dbReference>
<dbReference type="Pfam" id="PF00072">
    <property type="entry name" value="Response_reg"/>
    <property type="match status" value="1"/>
</dbReference>
<comment type="subcellular location">
    <subcellularLocation>
        <location evidence="2">Cell membrane</location>
        <topology evidence="2">Multi-pass membrane protein</topology>
    </subcellularLocation>
</comment>
<dbReference type="InterPro" id="IPR007895">
    <property type="entry name" value="MASE1"/>
</dbReference>
<dbReference type="CDD" id="cd17546">
    <property type="entry name" value="REC_hyHK_CKI1_RcsC-like"/>
    <property type="match status" value="1"/>
</dbReference>
<evidence type="ECO:0000313" key="18">
    <source>
        <dbReference type="EMBL" id="MFL9841614.1"/>
    </source>
</evidence>
<feature type="transmembrane region" description="Helical" evidence="12">
    <location>
        <begin position="183"/>
        <end position="203"/>
    </location>
</feature>
<comment type="caution">
    <text evidence="18">The sequence shown here is derived from an EMBL/GenBank/DDBJ whole genome shotgun (WGS) entry which is preliminary data.</text>
</comment>
<feature type="modified residue" description="4-aspartylphosphate" evidence="11">
    <location>
        <position position="1000"/>
    </location>
</feature>
<feature type="transmembrane region" description="Helical" evidence="12">
    <location>
        <begin position="62"/>
        <end position="82"/>
    </location>
</feature>
<evidence type="ECO:0000256" key="3">
    <source>
        <dbReference type="ARBA" id="ARBA00012438"/>
    </source>
</evidence>
<dbReference type="PROSITE" id="PS50113">
    <property type="entry name" value="PAC"/>
    <property type="match status" value="1"/>
</dbReference>
<dbReference type="InterPro" id="IPR035965">
    <property type="entry name" value="PAS-like_dom_sf"/>
</dbReference>
<dbReference type="Pfam" id="PF03924">
    <property type="entry name" value="CHASE"/>
    <property type="match status" value="1"/>
</dbReference>
<dbReference type="SUPFAM" id="SSF55785">
    <property type="entry name" value="PYP-like sensor domain (PAS domain)"/>
    <property type="match status" value="1"/>
</dbReference>
<evidence type="ECO:0000259" key="13">
    <source>
        <dbReference type="PROSITE" id="PS50109"/>
    </source>
</evidence>
<dbReference type="InterPro" id="IPR001789">
    <property type="entry name" value="Sig_transdc_resp-reg_receiver"/>
</dbReference>
<dbReference type="SUPFAM" id="SSF47226">
    <property type="entry name" value="Histidine-containing phosphotransfer domain, HPT domain"/>
    <property type="match status" value="1"/>
</dbReference>
<evidence type="ECO:0000256" key="4">
    <source>
        <dbReference type="ARBA" id="ARBA00022475"/>
    </source>
</evidence>
<dbReference type="InterPro" id="IPR036641">
    <property type="entry name" value="HPT_dom_sf"/>
</dbReference>
<dbReference type="CDD" id="cd00130">
    <property type="entry name" value="PAS"/>
    <property type="match status" value="1"/>
</dbReference>
<dbReference type="Pfam" id="PF00512">
    <property type="entry name" value="HisKA"/>
    <property type="match status" value="1"/>
</dbReference>
<dbReference type="InterPro" id="IPR005467">
    <property type="entry name" value="His_kinase_dom"/>
</dbReference>
<evidence type="ECO:0000313" key="19">
    <source>
        <dbReference type="Proteomes" id="UP001629244"/>
    </source>
</evidence>
<keyword evidence="6" id="KW-0808">Transferase</keyword>
<dbReference type="InterPro" id="IPR000700">
    <property type="entry name" value="PAS-assoc_C"/>
</dbReference>
<sequence>MTDAPSWSIAAGVDAAPEPTAFVAPERGLRYRAQAVLLLAICFTLSGLVARQLAIPPARVTMLWFPSGVAVGALLLYGRWLWPGVWAGSYALNIVLGVSMGSKPEAAATLALFTATGATLQALAAEWLLRRRFGARIDVSRPSAVVAAIVLGAVIPALCSSGIGHIGLVLLRDFPADRLPSSVAIWALGDALGIAMVAPFAMIGKRRRLRAYWRDHAVRGLYGFLALGFGLGLALTLFAWSIARERIHERNESAFAALTVESEQALRGQLNAAARSLDGAAALFSAGERVTWPEWITFANVVDVEDSLPGIRDIGFIRAVPEDGLAAFRAEAARDGLPIDQILQQRATGPHYVVKYIYPLQTNGRVLGMDITFDARRREAADRARVSGTAIVSRPIAFVQYRGPGASFIMLRPVHRGPIAPRTAAERQRSFIGWVYHPFTAPDFFGRLTPRQGKEFDLGISVDRADGGEDLVYHSTGSTDEPVPPTQFTASRQFESQGRRWTIHWHSTPAFEERVASSEPLLVLLTGLTINIALAAVLAIIARRESIVTREVERATAKLSETNRMLMLTEARAHVGHWRYDEKTDALFWSDEVYRIHGLKPGTPVDRHLAHRAYHPDDRDQVRRIILNAIAEGTEFRYRARIVRPDGAVRYLSSLGRAEGGQDGSPVTVFGVLQDVTSETKVREQLLVARDAAQEAARARGAFLANLSHEIRTPMNGVIGFAELLLQTPLDPEQRSHAQIIADSSASMMSLLNDVLDLSKIEAGHMALASEAIDMSELANSAMRMLLPSLRQREVFLELQIDPALPDRVIGDKLRLRQVLLNLLGNAAKFTERGFIRLEVRRQGARMRFAVADSGVGIPRERLEDIFGSFVQLDPTARTAGIGTGLGLAISDSLVRLMGGRLQVNSKPGEGSTFFFTLPCVAAPEAATGSDGDDPLAAPLTVPAARVLLAEDNDINQALIRATAQQLGLNLDTVENGAEAVARVEQAEREGAPYDLVLMDIQMPVMNGLVATEQLRAKGHSPERLPIIALTANVYQDDVDACIAAGMQAHLPKPLRREALERAIATWARRSGPVRGTADTVPEAAAAIPTSLVERYTGRRAALVDLLRAFDIGVAKETQRVARLVSEIHKLAGTAAYFGDDAAGAAAREIEPALLDASPEERVALVRAFLTILETGSQRTGS</sequence>
<dbReference type="Gene3D" id="3.30.565.10">
    <property type="entry name" value="Histidine kinase-like ATPase, C-terminal domain"/>
    <property type="match status" value="1"/>
</dbReference>
<dbReference type="InterPro" id="IPR013655">
    <property type="entry name" value="PAS_fold_3"/>
</dbReference>
<dbReference type="InterPro" id="IPR003594">
    <property type="entry name" value="HATPase_dom"/>
</dbReference>
<evidence type="ECO:0000259" key="15">
    <source>
        <dbReference type="PROSITE" id="PS50112"/>
    </source>
</evidence>
<evidence type="ECO:0000259" key="17">
    <source>
        <dbReference type="PROSITE" id="PS50839"/>
    </source>
</evidence>
<feature type="domain" description="PAC" evidence="16">
    <location>
        <begin position="636"/>
        <end position="688"/>
    </location>
</feature>
<keyword evidence="5 11" id="KW-0597">Phosphoprotein</keyword>
<evidence type="ECO:0000256" key="12">
    <source>
        <dbReference type="SAM" id="Phobius"/>
    </source>
</evidence>
<keyword evidence="4" id="KW-1003">Cell membrane</keyword>
<name>A0ABW8YN09_9SPHN</name>
<dbReference type="NCBIfam" id="TIGR00229">
    <property type="entry name" value="sensory_box"/>
    <property type="match status" value="1"/>
</dbReference>
<evidence type="ECO:0000256" key="11">
    <source>
        <dbReference type="PROSITE-ProRule" id="PRU00169"/>
    </source>
</evidence>
<dbReference type="SMART" id="SM00387">
    <property type="entry name" value="HATPase_c"/>
    <property type="match status" value="1"/>
</dbReference>
<dbReference type="Proteomes" id="UP001629244">
    <property type="component" value="Unassembled WGS sequence"/>
</dbReference>
<dbReference type="Gene3D" id="1.10.287.130">
    <property type="match status" value="1"/>
</dbReference>
<dbReference type="InterPro" id="IPR004358">
    <property type="entry name" value="Sig_transdc_His_kin-like_C"/>
</dbReference>
<comment type="catalytic activity">
    <reaction evidence="1">
        <text>ATP + protein L-histidine = ADP + protein N-phospho-L-histidine.</text>
        <dbReference type="EC" id="2.7.13.3"/>
    </reaction>
</comment>
<dbReference type="PROSITE" id="PS50112">
    <property type="entry name" value="PAS"/>
    <property type="match status" value="1"/>
</dbReference>
<feature type="transmembrane region" description="Helical" evidence="12">
    <location>
        <begin position="224"/>
        <end position="243"/>
    </location>
</feature>
<dbReference type="Gene3D" id="3.30.450.350">
    <property type="entry name" value="CHASE domain"/>
    <property type="match status" value="1"/>
</dbReference>
<evidence type="ECO:0000256" key="5">
    <source>
        <dbReference type="ARBA" id="ARBA00022553"/>
    </source>
</evidence>
<dbReference type="PROSITE" id="PS50110">
    <property type="entry name" value="RESPONSE_REGULATORY"/>
    <property type="match status" value="1"/>
</dbReference>
<dbReference type="EC" id="2.7.13.3" evidence="3"/>
<gene>
    <name evidence="18" type="ORF">ABS767_11620</name>
</gene>
<feature type="domain" description="CHASE" evidence="17">
    <location>
        <begin position="350"/>
        <end position="448"/>
    </location>
</feature>
<dbReference type="PRINTS" id="PR00344">
    <property type="entry name" value="BCTRLSENSOR"/>
</dbReference>
<dbReference type="Gene3D" id="2.10.70.100">
    <property type="match status" value="1"/>
</dbReference>
<keyword evidence="10 12" id="KW-0472">Membrane</keyword>
<keyword evidence="8" id="KW-0418">Kinase</keyword>
<protein>
    <recommendedName>
        <fullName evidence="3">histidine kinase</fullName>
        <ecNumber evidence="3">2.7.13.3</ecNumber>
    </recommendedName>
</protein>
<dbReference type="InterPro" id="IPR036097">
    <property type="entry name" value="HisK_dim/P_sf"/>
</dbReference>